<proteinExistence type="predicted"/>
<sequence length="39" mass="4888">MHKIIIYRFEAVCKKQQQHEIMCRHCIEIQYFIILVFSF</sequence>
<evidence type="ECO:0000313" key="1">
    <source>
        <dbReference type="EMBL" id="JAH70410.1"/>
    </source>
</evidence>
<reference evidence="1" key="2">
    <citation type="journal article" date="2015" name="Fish Shellfish Immunol.">
        <title>Early steps in the European eel (Anguilla anguilla)-Vibrio vulnificus interaction in the gills: Role of the RtxA13 toxin.</title>
        <authorList>
            <person name="Callol A."/>
            <person name="Pajuelo D."/>
            <person name="Ebbesson L."/>
            <person name="Teles M."/>
            <person name="MacKenzie S."/>
            <person name="Amaro C."/>
        </authorList>
    </citation>
    <scope>NUCLEOTIDE SEQUENCE</scope>
</reference>
<dbReference type="AlphaFoldDB" id="A0A0E9UZ05"/>
<accession>A0A0E9UZ05</accession>
<reference evidence="1" key="1">
    <citation type="submission" date="2014-11" db="EMBL/GenBank/DDBJ databases">
        <authorList>
            <person name="Amaro Gonzalez C."/>
        </authorList>
    </citation>
    <scope>NUCLEOTIDE SEQUENCE</scope>
</reference>
<protein>
    <submittedName>
        <fullName evidence="1">Uncharacterized protein</fullName>
    </submittedName>
</protein>
<organism evidence="1">
    <name type="scientific">Anguilla anguilla</name>
    <name type="common">European freshwater eel</name>
    <name type="synonym">Muraena anguilla</name>
    <dbReference type="NCBI Taxonomy" id="7936"/>
    <lineage>
        <taxon>Eukaryota</taxon>
        <taxon>Metazoa</taxon>
        <taxon>Chordata</taxon>
        <taxon>Craniata</taxon>
        <taxon>Vertebrata</taxon>
        <taxon>Euteleostomi</taxon>
        <taxon>Actinopterygii</taxon>
        <taxon>Neopterygii</taxon>
        <taxon>Teleostei</taxon>
        <taxon>Anguilliformes</taxon>
        <taxon>Anguillidae</taxon>
        <taxon>Anguilla</taxon>
    </lineage>
</organism>
<name>A0A0E9UZ05_ANGAN</name>
<dbReference type="EMBL" id="GBXM01038167">
    <property type="protein sequence ID" value="JAH70410.1"/>
    <property type="molecule type" value="Transcribed_RNA"/>
</dbReference>